<evidence type="ECO:0000259" key="1">
    <source>
        <dbReference type="Pfam" id="PF02350"/>
    </source>
</evidence>
<sequence>MSVQRVAVVTGTRADYGLLYWLMRELDGAPDFELRVIATGMHLMPRHGHTVDEIERDGFCVAAKVDLAQTDDTPLAVAQAAGRAVVAMAGALHELRPDWVVLLGDRYEAVAAALAAYTLAIPIAHLHGGEVTLGALDDGYRHAITKWAALHFTAAEPYRRRVIQMGEHPDRVFNVGAPGLEHLRRTPLLSRSRLEADLGLELGDQALLVTFHPATADEGEPVQQTLELLAALDELPECRVVITAPNSDAGHSGVFEAMQTYARQRPDRCRFVTSLGHVRYWSLMRQVRAVVGNSSSGIIEAPSAGCATVNIGSRQQGRLRAASVVDCPPQRQAIVRALRQVLHPAFQVGLAGVANPYGDGMVSQAILEVLRRVDPSKLGPKGFWDLPGVAA</sequence>
<protein>
    <submittedName>
        <fullName evidence="3">GDP/UDP-N,N'-diacetylbacillosamine 2-epimerase (Hydrolyzing)</fullName>
        <ecNumber evidence="3">3.2.1.184</ecNumber>
    </submittedName>
    <submittedName>
        <fullName evidence="2">UDP-N-acetylglucosamine 2-epimerase (Non-hydrolysing)/GDP/UDP-N,N'-diacetylbacillosamine 2-epimerase (Hydrolysing)</fullName>
    </submittedName>
</protein>
<dbReference type="AlphaFoldDB" id="A0A4R3LD22"/>
<reference evidence="2 4" key="1">
    <citation type="submission" date="2019-03" db="EMBL/GenBank/DDBJ databases">
        <title>Genomic Encyclopedia of Type Strains, Phase IV (KMG-IV): sequencing the most valuable type-strain genomes for metagenomic binning, comparative biology and taxonomic classification.</title>
        <authorList>
            <person name="Goeker M."/>
        </authorList>
    </citation>
    <scope>NUCLEOTIDE SEQUENCE [LARGE SCALE GENOMIC DNA]</scope>
    <source>
        <strain evidence="2 4">DSM 12034</strain>
    </source>
</reference>
<dbReference type="Pfam" id="PF02350">
    <property type="entry name" value="Epimerase_2"/>
    <property type="match status" value="1"/>
</dbReference>
<dbReference type="PANTHER" id="PTHR43174:SF3">
    <property type="entry name" value="UDP-N-ACETYLGLUCOSAMINE 2-EPIMERASE"/>
    <property type="match status" value="1"/>
</dbReference>
<name>A0A4R3LD22_9BURK</name>
<evidence type="ECO:0000313" key="3">
    <source>
        <dbReference type="EMBL" id="TSE19978.1"/>
    </source>
</evidence>
<feature type="domain" description="UDP-N-acetylglucosamine 2-epimerase" evidence="1">
    <location>
        <begin position="25"/>
        <end position="371"/>
    </location>
</feature>
<dbReference type="NCBIfam" id="TIGR03568">
    <property type="entry name" value="NeuC_NnaA"/>
    <property type="match status" value="1"/>
</dbReference>
<organism evidence="2 4">
    <name type="scientific">Tepidimonas ignava</name>
    <dbReference type="NCBI Taxonomy" id="114249"/>
    <lineage>
        <taxon>Bacteria</taxon>
        <taxon>Pseudomonadati</taxon>
        <taxon>Pseudomonadota</taxon>
        <taxon>Betaproteobacteria</taxon>
        <taxon>Burkholderiales</taxon>
        <taxon>Tepidimonas</taxon>
    </lineage>
</organism>
<evidence type="ECO:0000313" key="4">
    <source>
        <dbReference type="Proteomes" id="UP000295536"/>
    </source>
</evidence>
<dbReference type="EMBL" id="SMAH01000014">
    <property type="protein sequence ID" value="TCS95366.1"/>
    <property type="molecule type" value="Genomic_DNA"/>
</dbReference>
<dbReference type="SUPFAM" id="SSF53756">
    <property type="entry name" value="UDP-Glycosyltransferase/glycogen phosphorylase"/>
    <property type="match status" value="1"/>
</dbReference>
<dbReference type="EC" id="3.2.1.184" evidence="3"/>
<proteinExistence type="predicted"/>
<reference evidence="3 5" key="2">
    <citation type="submission" date="2019-07" db="EMBL/GenBank/DDBJ databases">
        <title>Tepidimonas ignava SPS-1037 draft genome.</title>
        <authorList>
            <person name="Da Costa M.S."/>
            <person name="Froufe H.J.C."/>
            <person name="Egas C."/>
            <person name="Albuquerque L."/>
        </authorList>
    </citation>
    <scope>NUCLEOTIDE SEQUENCE [LARGE SCALE GENOMIC DNA]</scope>
    <source>
        <strain evidence="3 5">SPS-1037</strain>
    </source>
</reference>
<gene>
    <name evidence="3" type="primary">legG</name>
    <name evidence="2" type="ORF">EDC36_1144</name>
    <name evidence="3" type="ORF">Tigna_02007</name>
</gene>
<dbReference type="Proteomes" id="UP000295536">
    <property type="component" value="Unassembled WGS sequence"/>
</dbReference>
<dbReference type="Gene3D" id="3.40.50.2000">
    <property type="entry name" value="Glycogen Phosphorylase B"/>
    <property type="match status" value="2"/>
</dbReference>
<dbReference type="OrthoDB" id="9803238at2"/>
<dbReference type="InterPro" id="IPR029767">
    <property type="entry name" value="WecB-like"/>
</dbReference>
<dbReference type="InterPro" id="IPR020004">
    <property type="entry name" value="UDP-GlcNAc_Epase"/>
</dbReference>
<evidence type="ECO:0000313" key="2">
    <source>
        <dbReference type="EMBL" id="TCS95366.1"/>
    </source>
</evidence>
<keyword evidence="5" id="KW-1185">Reference proteome</keyword>
<dbReference type="RefSeq" id="WP_132963302.1">
    <property type="nucleotide sequence ID" value="NZ_SMAH01000014.1"/>
</dbReference>
<comment type="caution">
    <text evidence="2">The sequence shown here is derived from an EMBL/GenBank/DDBJ whole genome shotgun (WGS) entry which is preliminary data.</text>
</comment>
<dbReference type="PANTHER" id="PTHR43174">
    <property type="entry name" value="UDP-N-ACETYLGLUCOSAMINE 2-EPIMERASE"/>
    <property type="match status" value="1"/>
</dbReference>
<dbReference type="InterPro" id="IPR003331">
    <property type="entry name" value="UDP_GlcNAc_Epimerase_2_dom"/>
</dbReference>
<dbReference type="GO" id="GO:0006047">
    <property type="term" value="P:UDP-N-acetylglucosamine metabolic process"/>
    <property type="evidence" value="ECO:0007669"/>
    <property type="project" value="InterPro"/>
</dbReference>
<accession>A0A4R3LD22</accession>
<dbReference type="EMBL" id="VJNC01000014">
    <property type="protein sequence ID" value="TSE19978.1"/>
    <property type="molecule type" value="Genomic_DNA"/>
</dbReference>
<keyword evidence="3" id="KW-0378">Hydrolase</keyword>
<dbReference type="Proteomes" id="UP000315577">
    <property type="component" value="Unassembled WGS sequence"/>
</dbReference>
<dbReference type="GO" id="GO:0102388">
    <property type="term" value="F:UDP-N,N'-diacetylbacillosamine 2-epimerase activity"/>
    <property type="evidence" value="ECO:0007669"/>
    <property type="project" value="UniProtKB-EC"/>
</dbReference>
<keyword evidence="3" id="KW-0326">Glycosidase</keyword>
<evidence type="ECO:0000313" key="5">
    <source>
        <dbReference type="Proteomes" id="UP000315577"/>
    </source>
</evidence>